<proteinExistence type="predicted"/>
<accession>A0A915DIA9</accession>
<dbReference type="AlphaFoldDB" id="A0A915DIA9"/>
<organism evidence="2 3">
    <name type="scientific">Ditylenchus dipsaci</name>
    <dbReference type="NCBI Taxonomy" id="166011"/>
    <lineage>
        <taxon>Eukaryota</taxon>
        <taxon>Metazoa</taxon>
        <taxon>Ecdysozoa</taxon>
        <taxon>Nematoda</taxon>
        <taxon>Chromadorea</taxon>
        <taxon>Rhabditida</taxon>
        <taxon>Tylenchina</taxon>
        <taxon>Tylenchomorpha</taxon>
        <taxon>Sphaerularioidea</taxon>
        <taxon>Anguinidae</taxon>
        <taxon>Anguininae</taxon>
        <taxon>Ditylenchus</taxon>
    </lineage>
</organism>
<evidence type="ECO:0000313" key="2">
    <source>
        <dbReference type="Proteomes" id="UP000887574"/>
    </source>
</evidence>
<dbReference type="Proteomes" id="UP000887574">
    <property type="component" value="Unplaced"/>
</dbReference>
<keyword evidence="2" id="KW-1185">Reference proteome</keyword>
<name>A0A915DIA9_9BILA</name>
<feature type="region of interest" description="Disordered" evidence="1">
    <location>
        <begin position="27"/>
        <end position="82"/>
    </location>
</feature>
<reference evidence="3" key="1">
    <citation type="submission" date="2022-11" db="UniProtKB">
        <authorList>
            <consortium name="WormBaseParasite"/>
        </authorList>
    </citation>
    <scope>IDENTIFICATION</scope>
</reference>
<feature type="compositionally biased region" description="Basic residues" evidence="1">
    <location>
        <begin position="64"/>
        <end position="82"/>
    </location>
</feature>
<feature type="compositionally biased region" description="Basic residues" evidence="1">
    <location>
        <begin position="27"/>
        <end position="37"/>
    </location>
</feature>
<dbReference type="WBParaSite" id="jg19761">
    <property type="protein sequence ID" value="jg19761"/>
    <property type="gene ID" value="jg19761"/>
</dbReference>
<sequence length="82" mass="9466">MFFQKSIFLTNPTIMEGEVTSFRKVKSNKKTGIRKRVEKQSSSSNDSDVSDKGDLMEASSAVQRRQKLRRKNMIHTTNKKKD</sequence>
<evidence type="ECO:0000256" key="1">
    <source>
        <dbReference type="SAM" id="MobiDB-lite"/>
    </source>
</evidence>
<evidence type="ECO:0000313" key="3">
    <source>
        <dbReference type="WBParaSite" id="jg19761"/>
    </source>
</evidence>
<protein>
    <submittedName>
        <fullName evidence="3">Ovule protein</fullName>
    </submittedName>
</protein>